<accession>A0A8S1R7L5</accession>
<dbReference type="InterPro" id="IPR019734">
    <property type="entry name" value="TPR_rpt"/>
</dbReference>
<dbReference type="PROSITE" id="PS50005">
    <property type="entry name" value="TPR"/>
    <property type="match status" value="1"/>
</dbReference>
<dbReference type="SMART" id="SM00028">
    <property type="entry name" value="TPR"/>
    <property type="match status" value="1"/>
</dbReference>
<evidence type="ECO:0000256" key="2">
    <source>
        <dbReference type="ARBA" id="ARBA00022803"/>
    </source>
</evidence>
<dbReference type="Proteomes" id="UP000692954">
    <property type="component" value="Unassembled WGS sequence"/>
</dbReference>
<sequence>MNHHPKAYFLTPLSNLAKVTKNTNVDEEDEAKPFSLVSIRRWWKILKQNLVAVVQDQQREIGKINSFGFDILICLNKIQIIFTILEVQVQFNMKLDRIIELNFFLYVCLQSVNLMVKLNVMNQDNSKQIILNLDQGGRFIQLQYQHQNLIQINPIHLAHCVALPQILIRLKIDMNSKKKIDGQVLKDSIKVKAKILIKIKQMNKIVLIMIYQNILVRNHFEIFQCQVFVRHEIFMVQIDGLGVLSTQQSQKQSQYKIIKIHQRIYKKLIYFRIQVDKKKHIRNIIHQLNLIVKMHCIKNRAILFKDINNNEEAFEDSNYSILLDSTSATSYKNRAIFYKTLNKKIEAIKAYKKSIQLDPNISDAYMNRAQFKQLQQLQLFWIQANIKDGEENLIIAKYHFSKRCHFYTTGKD</sequence>
<gene>
    <name evidence="4" type="ORF">PSON_ATCC_30995.1.T1430008</name>
</gene>
<name>A0A8S1R7L5_9CILI</name>
<evidence type="ECO:0008006" key="6">
    <source>
        <dbReference type="Google" id="ProtNLM"/>
    </source>
</evidence>
<comment type="caution">
    <text evidence="4">The sequence shown here is derived from an EMBL/GenBank/DDBJ whole genome shotgun (WGS) entry which is preliminary data.</text>
</comment>
<dbReference type="AlphaFoldDB" id="A0A8S1R7L5"/>
<dbReference type="InterPro" id="IPR050498">
    <property type="entry name" value="Ycf3"/>
</dbReference>
<dbReference type="PANTHER" id="PTHR44858:SF1">
    <property type="entry name" value="UDP-N-ACETYLGLUCOSAMINE--PEPTIDE N-ACETYLGLUCOSAMINYLTRANSFERASE SPINDLY-RELATED"/>
    <property type="match status" value="1"/>
</dbReference>
<keyword evidence="2 3" id="KW-0802">TPR repeat</keyword>
<evidence type="ECO:0000313" key="5">
    <source>
        <dbReference type="Proteomes" id="UP000692954"/>
    </source>
</evidence>
<proteinExistence type="predicted"/>
<keyword evidence="5" id="KW-1185">Reference proteome</keyword>
<dbReference type="PANTHER" id="PTHR44858">
    <property type="entry name" value="TETRATRICOPEPTIDE REPEAT PROTEIN 6"/>
    <property type="match status" value="1"/>
</dbReference>
<evidence type="ECO:0000313" key="4">
    <source>
        <dbReference type="EMBL" id="CAD8123132.1"/>
    </source>
</evidence>
<feature type="repeat" description="TPR" evidence="3">
    <location>
        <begin position="328"/>
        <end position="361"/>
    </location>
</feature>
<dbReference type="EMBL" id="CAJJDN010000143">
    <property type="protein sequence ID" value="CAD8123132.1"/>
    <property type="molecule type" value="Genomic_DNA"/>
</dbReference>
<keyword evidence="1" id="KW-0677">Repeat</keyword>
<organism evidence="4 5">
    <name type="scientific">Paramecium sonneborni</name>
    <dbReference type="NCBI Taxonomy" id="65129"/>
    <lineage>
        <taxon>Eukaryota</taxon>
        <taxon>Sar</taxon>
        <taxon>Alveolata</taxon>
        <taxon>Ciliophora</taxon>
        <taxon>Intramacronucleata</taxon>
        <taxon>Oligohymenophorea</taxon>
        <taxon>Peniculida</taxon>
        <taxon>Parameciidae</taxon>
        <taxon>Paramecium</taxon>
    </lineage>
</organism>
<reference evidence="4" key="1">
    <citation type="submission" date="2021-01" db="EMBL/GenBank/DDBJ databases">
        <authorList>
            <consortium name="Genoscope - CEA"/>
            <person name="William W."/>
        </authorList>
    </citation>
    <scope>NUCLEOTIDE SEQUENCE</scope>
</reference>
<protein>
    <recommendedName>
        <fullName evidence="6">Tetratricopeptide repeat protein</fullName>
    </recommendedName>
</protein>
<evidence type="ECO:0000256" key="1">
    <source>
        <dbReference type="ARBA" id="ARBA00022737"/>
    </source>
</evidence>
<evidence type="ECO:0000256" key="3">
    <source>
        <dbReference type="PROSITE-ProRule" id="PRU00339"/>
    </source>
</evidence>